<sequence length="396" mass="41203">MHLFGISLVATLLLAGASVAQPSGGRQRHERFKNRDVTSGKKTLTVVDESVTVPTLIPNEQVVYVNKAGDPVSTATEDVLFVPDPTEIPSNASVTGTFTGASATATQSAASSVPSGTAPSGTIPTGSVPTGGPILPGISYAAYNDDGSCKSADAILSDFQKLQGHFSLVRVYGVDCDQVGPVIQAAKAIGVKVMLGLFDLAGLNDQINTLINAVQANGGWSLVDTVSVGNELVNNGQASASQVVSAVKTTRAALRGAGYEGPVVTVDTQGAVLNNPVLCDASDYCAMNIHPFFDPNTAAPNAGTFIQDQVRNVRNVLANKNQRIVVTETGWPWQGAANGNAVPGKINQKTAIASIKSAYSGSDSANLILFSAFNDLWKKPSAGTFFAEQYWGINQF</sequence>
<keyword evidence="6" id="KW-0378">Hydrolase</keyword>
<reference evidence="10 11" key="1">
    <citation type="journal article" date="2024" name="Commun. Biol.">
        <title>Comparative genomic analysis of thermophilic fungi reveals convergent evolutionary adaptations and gene losses.</title>
        <authorList>
            <person name="Steindorff A.S."/>
            <person name="Aguilar-Pontes M.V."/>
            <person name="Robinson A.J."/>
            <person name="Andreopoulos B."/>
            <person name="LaButti K."/>
            <person name="Kuo A."/>
            <person name="Mondo S."/>
            <person name="Riley R."/>
            <person name="Otillar R."/>
            <person name="Haridas S."/>
            <person name="Lipzen A."/>
            <person name="Grimwood J."/>
            <person name="Schmutz J."/>
            <person name="Clum A."/>
            <person name="Reid I.D."/>
            <person name="Moisan M.C."/>
            <person name="Butler G."/>
            <person name="Nguyen T.T.M."/>
            <person name="Dewar K."/>
            <person name="Conant G."/>
            <person name="Drula E."/>
            <person name="Henrissat B."/>
            <person name="Hansel C."/>
            <person name="Singer S."/>
            <person name="Hutchinson M.I."/>
            <person name="de Vries R.P."/>
            <person name="Natvig D.O."/>
            <person name="Powell A.J."/>
            <person name="Tsang A."/>
            <person name="Grigoriev I.V."/>
        </authorList>
    </citation>
    <scope>NUCLEOTIDE SEQUENCE [LARGE SCALE GENOMIC DNA]</scope>
    <source>
        <strain evidence="10 11">ATCC 24622</strain>
    </source>
</reference>
<dbReference type="Proteomes" id="UP001586593">
    <property type="component" value="Unassembled WGS sequence"/>
</dbReference>
<dbReference type="Gene3D" id="3.20.20.80">
    <property type="entry name" value="Glycosidases"/>
    <property type="match status" value="2"/>
</dbReference>
<protein>
    <submittedName>
        <fullName evidence="10">Uncharacterized protein</fullName>
    </submittedName>
</protein>
<dbReference type="InterPro" id="IPR050732">
    <property type="entry name" value="Beta-glucan_modifiers"/>
</dbReference>
<evidence type="ECO:0000313" key="10">
    <source>
        <dbReference type="EMBL" id="KAL1884151.1"/>
    </source>
</evidence>
<dbReference type="PANTHER" id="PTHR16631">
    <property type="entry name" value="GLUCAN 1,3-BETA-GLUCOSIDASE"/>
    <property type="match status" value="1"/>
</dbReference>
<keyword evidence="4" id="KW-0964">Secreted</keyword>
<accession>A0ABR3Y776</accession>
<organism evidence="10 11">
    <name type="scientific">Phialemonium thermophilum</name>
    <dbReference type="NCBI Taxonomy" id="223376"/>
    <lineage>
        <taxon>Eukaryota</taxon>
        <taxon>Fungi</taxon>
        <taxon>Dikarya</taxon>
        <taxon>Ascomycota</taxon>
        <taxon>Pezizomycotina</taxon>
        <taxon>Sordariomycetes</taxon>
        <taxon>Sordariomycetidae</taxon>
        <taxon>Cephalothecales</taxon>
        <taxon>Cephalothecaceae</taxon>
        <taxon>Phialemonium</taxon>
    </lineage>
</organism>
<feature type="compositionally biased region" description="Polar residues" evidence="8">
    <location>
        <begin position="117"/>
        <end position="128"/>
    </location>
</feature>
<dbReference type="EMBL" id="JAZHXJ010000004">
    <property type="protein sequence ID" value="KAL1884151.1"/>
    <property type="molecule type" value="Genomic_DNA"/>
</dbReference>
<keyword evidence="11" id="KW-1185">Reference proteome</keyword>
<keyword evidence="5 9" id="KW-0732">Signal</keyword>
<comment type="similarity">
    <text evidence="2 7">Belongs to the glycosyl hydrolase 17 family.</text>
</comment>
<dbReference type="SUPFAM" id="SSF51445">
    <property type="entry name" value="(Trans)glycosidases"/>
    <property type="match status" value="1"/>
</dbReference>
<evidence type="ECO:0000256" key="6">
    <source>
        <dbReference type="ARBA" id="ARBA00022801"/>
    </source>
</evidence>
<evidence type="ECO:0000256" key="3">
    <source>
        <dbReference type="ARBA" id="ARBA00022512"/>
    </source>
</evidence>
<feature type="region of interest" description="Disordered" evidence="8">
    <location>
        <begin position="109"/>
        <end position="128"/>
    </location>
</feature>
<dbReference type="InterPro" id="IPR000490">
    <property type="entry name" value="Glyco_hydro_17"/>
</dbReference>
<evidence type="ECO:0000256" key="8">
    <source>
        <dbReference type="SAM" id="MobiDB-lite"/>
    </source>
</evidence>
<keyword evidence="3" id="KW-0134">Cell wall</keyword>
<evidence type="ECO:0000256" key="4">
    <source>
        <dbReference type="ARBA" id="ARBA00022525"/>
    </source>
</evidence>
<comment type="caution">
    <text evidence="10">The sequence shown here is derived from an EMBL/GenBank/DDBJ whole genome shotgun (WGS) entry which is preliminary data.</text>
</comment>
<feature type="chain" id="PRO_5045400572" evidence="9">
    <location>
        <begin position="21"/>
        <end position="396"/>
    </location>
</feature>
<dbReference type="PANTHER" id="PTHR16631:SF14">
    <property type="entry name" value="FAMILY 17 GLUCOSIDASE SCW10-RELATED"/>
    <property type="match status" value="1"/>
</dbReference>
<dbReference type="Pfam" id="PF00332">
    <property type="entry name" value="Glyco_hydro_17"/>
    <property type="match status" value="1"/>
</dbReference>
<gene>
    <name evidence="10" type="ORF">VTK73DRAFT_6820</name>
</gene>
<evidence type="ECO:0000256" key="1">
    <source>
        <dbReference type="ARBA" id="ARBA00004191"/>
    </source>
</evidence>
<evidence type="ECO:0000313" key="11">
    <source>
        <dbReference type="Proteomes" id="UP001586593"/>
    </source>
</evidence>
<name>A0ABR3Y776_9PEZI</name>
<evidence type="ECO:0000256" key="2">
    <source>
        <dbReference type="ARBA" id="ARBA00008773"/>
    </source>
</evidence>
<evidence type="ECO:0000256" key="7">
    <source>
        <dbReference type="RuleBase" id="RU004335"/>
    </source>
</evidence>
<dbReference type="InterPro" id="IPR017853">
    <property type="entry name" value="GH"/>
</dbReference>
<proteinExistence type="inferred from homology"/>
<feature type="signal peptide" evidence="9">
    <location>
        <begin position="1"/>
        <end position="20"/>
    </location>
</feature>
<evidence type="ECO:0000256" key="5">
    <source>
        <dbReference type="ARBA" id="ARBA00022729"/>
    </source>
</evidence>
<comment type="subcellular location">
    <subcellularLocation>
        <location evidence="1">Secreted</location>
        <location evidence="1">Cell wall</location>
    </subcellularLocation>
</comment>
<evidence type="ECO:0000256" key="9">
    <source>
        <dbReference type="SAM" id="SignalP"/>
    </source>
</evidence>